<sequence length="79" mass="8551">LSLAHVCPASGPLPCWALVVTVDLTWIMVSILLAGLSSGFPHIQQLFTSVWDSFFLLNILSFSLSFLCPSPPLACALYL</sequence>
<feature type="transmembrane region" description="Helical" evidence="1">
    <location>
        <begin position="16"/>
        <end position="34"/>
    </location>
</feature>
<keyword evidence="1" id="KW-1133">Transmembrane helix</keyword>
<accession>A0ABI7VRG4</accession>
<dbReference type="Ensembl" id="ENSFCTT00005001607.1">
    <property type="protein sequence ID" value="ENSFCTP00005000758.1"/>
    <property type="gene ID" value="ENSFCTG00005000621.1"/>
</dbReference>
<proteinExistence type="predicted"/>
<reference evidence="2" key="3">
    <citation type="submission" date="2025-09" db="UniProtKB">
        <authorList>
            <consortium name="Ensembl"/>
        </authorList>
    </citation>
    <scope>IDENTIFICATION</scope>
    <source>
        <strain evidence="2">breed Abyssinian</strain>
    </source>
</reference>
<gene>
    <name evidence="2" type="primary">TMEM238L</name>
</gene>
<organism evidence="2 3">
    <name type="scientific">Felis catus</name>
    <name type="common">Cat</name>
    <name type="synonym">Felis silvestris catus</name>
    <dbReference type="NCBI Taxonomy" id="9685"/>
    <lineage>
        <taxon>Eukaryota</taxon>
        <taxon>Metazoa</taxon>
        <taxon>Chordata</taxon>
        <taxon>Craniata</taxon>
        <taxon>Vertebrata</taxon>
        <taxon>Euteleostomi</taxon>
        <taxon>Mammalia</taxon>
        <taxon>Eutheria</taxon>
        <taxon>Laurasiatheria</taxon>
        <taxon>Carnivora</taxon>
        <taxon>Feliformia</taxon>
        <taxon>Felidae</taxon>
        <taxon>Felinae</taxon>
        <taxon>Felis</taxon>
    </lineage>
</organism>
<reference evidence="2 3" key="1">
    <citation type="submission" date="2021-02" db="EMBL/GenBank/DDBJ databases">
        <title>Safari Cat Assemblies.</title>
        <authorList>
            <person name="Bredemeyer K.R."/>
            <person name="Murphy W.J."/>
        </authorList>
    </citation>
    <scope>NUCLEOTIDE SEQUENCE [LARGE SCALE GENOMIC DNA]</scope>
</reference>
<feature type="transmembrane region" description="Helical" evidence="1">
    <location>
        <begin position="46"/>
        <end position="67"/>
    </location>
</feature>
<protein>
    <submittedName>
        <fullName evidence="2">Uncharacterized protein</fullName>
    </submittedName>
</protein>
<keyword evidence="3" id="KW-1185">Reference proteome</keyword>
<keyword evidence="1" id="KW-0812">Transmembrane</keyword>
<evidence type="ECO:0000256" key="1">
    <source>
        <dbReference type="SAM" id="Phobius"/>
    </source>
</evidence>
<evidence type="ECO:0000313" key="2">
    <source>
        <dbReference type="Ensembl" id="ENSFCTP00005000758.1"/>
    </source>
</evidence>
<name>A0ABI7VRG4_FELCA</name>
<evidence type="ECO:0000313" key="3">
    <source>
        <dbReference type="Proteomes" id="UP000823872"/>
    </source>
</evidence>
<dbReference type="GeneTree" id="ENSGT01010000226875"/>
<keyword evidence="1" id="KW-0472">Membrane</keyword>
<dbReference type="Proteomes" id="UP000823872">
    <property type="component" value="Chromosome X"/>
</dbReference>
<reference evidence="2" key="2">
    <citation type="submission" date="2025-08" db="UniProtKB">
        <authorList>
            <consortium name="Ensembl"/>
        </authorList>
    </citation>
    <scope>IDENTIFICATION</scope>
    <source>
        <strain evidence="2">breed Abyssinian</strain>
    </source>
</reference>